<reference evidence="2 3" key="1">
    <citation type="journal article" date="2014" name="BMC Genomics">
        <title>Genome and secretome analysis of the hemibiotrophic fungal pathogen, Moniliophthora roreri, which causes frosty pod rot disease of cacao: mechanisms of the biotrophic and necrotrophic phases.</title>
        <authorList>
            <person name="Meinhardt L.W."/>
            <person name="Costa G.G.L."/>
            <person name="Thomazella D.P.T."/>
            <person name="Teixeira P.J.P.L."/>
            <person name="Carazzolle M.F."/>
            <person name="Schuster S.C."/>
            <person name="Carlson J.E."/>
            <person name="Guiltinan M.J."/>
            <person name="Mieczkowski P."/>
            <person name="Farmer A."/>
            <person name="Ramaraj T."/>
            <person name="Crozier J."/>
            <person name="Davis R.E."/>
            <person name="Shao J."/>
            <person name="Melnick R.L."/>
            <person name="Pereira G.A.G."/>
            <person name="Bailey B.A."/>
        </authorList>
    </citation>
    <scope>NUCLEOTIDE SEQUENCE [LARGE SCALE GENOMIC DNA]</scope>
    <source>
        <strain evidence="2 3">MCA 2997</strain>
    </source>
</reference>
<dbReference type="SUPFAM" id="SSF52047">
    <property type="entry name" value="RNI-like"/>
    <property type="match status" value="1"/>
</dbReference>
<organism evidence="2 3">
    <name type="scientific">Moniliophthora roreri (strain MCA 2997)</name>
    <name type="common">Cocoa frosty pod rot fungus</name>
    <name type="synonym">Crinipellis roreri</name>
    <dbReference type="NCBI Taxonomy" id="1381753"/>
    <lineage>
        <taxon>Eukaryota</taxon>
        <taxon>Fungi</taxon>
        <taxon>Dikarya</taxon>
        <taxon>Basidiomycota</taxon>
        <taxon>Agaricomycotina</taxon>
        <taxon>Agaricomycetes</taxon>
        <taxon>Agaricomycetidae</taxon>
        <taxon>Agaricales</taxon>
        <taxon>Marasmiineae</taxon>
        <taxon>Marasmiaceae</taxon>
        <taxon>Moniliophthora</taxon>
    </lineage>
</organism>
<dbReference type="EMBL" id="AWSO01000155">
    <property type="protein sequence ID" value="ESK94101.1"/>
    <property type="molecule type" value="Genomic_DNA"/>
</dbReference>
<dbReference type="KEGG" id="mrr:Moror_12846"/>
<name>V2XML5_MONRO</name>
<evidence type="ECO:0000313" key="2">
    <source>
        <dbReference type="EMBL" id="ESK94101.1"/>
    </source>
</evidence>
<gene>
    <name evidence="2" type="ORF">Moror_12846</name>
</gene>
<evidence type="ECO:0000256" key="1">
    <source>
        <dbReference type="SAM" id="Coils"/>
    </source>
</evidence>
<dbReference type="Proteomes" id="UP000017559">
    <property type="component" value="Unassembled WGS sequence"/>
</dbReference>
<feature type="coiled-coil region" evidence="1">
    <location>
        <begin position="43"/>
        <end position="91"/>
    </location>
</feature>
<accession>V2XML5</accession>
<dbReference type="HOGENOM" id="CLU_018544_8_0_1"/>
<protein>
    <recommendedName>
        <fullName evidence="4">F-box domain-containing protein</fullName>
    </recommendedName>
</protein>
<dbReference type="AlphaFoldDB" id="V2XML5"/>
<dbReference type="Gene3D" id="3.80.10.10">
    <property type="entry name" value="Ribonuclease Inhibitor"/>
    <property type="match status" value="1"/>
</dbReference>
<dbReference type="OrthoDB" id="2269034at2759"/>
<evidence type="ECO:0000313" key="3">
    <source>
        <dbReference type="Proteomes" id="UP000017559"/>
    </source>
</evidence>
<keyword evidence="1" id="KW-0175">Coiled coil</keyword>
<keyword evidence="3" id="KW-1185">Reference proteome</keyword>
<comment type="caution">
    <text evidence="2">The sequence shown here is derived from an EMBL/GenBank/DDBJ whole genome shotgun (WGS) entry which is preliminary data.</text>
</comment>
<sequence>MMEDQSRIVLCGQCRNEYIDPVQYPPVPIDVLHSTHVPSESEVHQAAMLLAEEEEQLKRCTEELRRLHDIVERLESQKSVLEQRVAERRSVTSVIRRVPIDIWNLIYSNICIGNSTYALSTLTNYKGRFEGAHARPLRLSQVSAHWRQIVKSLPRLWSSISIDIYGIDQRIVDLLELFVENSGGQPLRLKISDSQDPDYVDDDSASEDEYVGAGTAEAGMAALQRLMAEMYRCEELRLNLGTWKALRQLSKPVDFAFPKLRKLAINTSMATVDPFRRSSRWLWEAVHAASSLVDVSVRSEDDLDMNVPVQQLTTLLIGNIHGIHALLHLLPDCASLESLTIQRFRPSRGGDTVPSTKVQSTFLRVLSIHGDHFLHPNDSDTLVASLDLPNLTTLQFGFLPDHFAHFRIVSDWPSQTFIESLERLSPTLSKLSLHLSAAYVSDTSMSKILAAVPSLTHLVVGLEGDTSPDISSIAILEKLTVSASDTVVLVPKLQKFSLTHSKLESPVDMEKVEGFLKMTESRSCGTKDISVLMTSRVAFLGRNDNGAPRRGEVLGLNPEVLQRLEALKKAGVECIIGGNSQIYTKTV</sequence>
<dbReference type="InterPro" id="IPR032675">
    <property type="entry name" value="LRR_dom_sf"/>
</dbReference>
<evidence type="ECO:0008006" key="4">
    <source>
        <dbReference type="Google" id="ProtNLM"/>
    </source>
</evidence>
<proteinExistence type="predicted"/>